<dbReference type="InterPro" id="IPR029060">
    <property type="entry name" value="PIN-like_dom_sf"/>
</dbReference>
<evidence type="ECO:0000313" key="2">
    <source>
        <dbReference type="EMBL" id="MBI4596607.1"/>
    </source>
</evidence>
<comment type="caution">
    <text evidence="2">The sequence shown here is derived from an EMBL/GenBank/DDBJ whole genome shotgun (WGS) entry which is preliminary data.</text>
</comment>
<dbReference type="EMBL" id="JACQWF010000415">
    <property type="protein sequence ID" value="MBI4596607.1"/>
    <property type="molecule type" value="Genomic_DNA"/>
</dbReference>
<feature type="domain" description="PIN" evidence="1">
    <location>
        <begin position="5"/>
        <end position="137"/>
    </location>
</feature>
<reference evidence="2" key="1">
    <citation type="submission" date="2020-07" db="EMBL/GenBank/DDBJ databases">
        <title>Huge and variable diversity of episymbiotic CPR bacteria and DPANN archaea in groundwater ecosystems.</title>
        <authorList>
            <person name="He C.Y."/>
            <person name="Keren R."/>
            <person name="Whittaker M."/>
            <person name="Farag I.F."/>
            <person name="Doudna J."/>
            <person name="Cate J.H.D."/>
            <person name="Banfield J.F."/>
        </authorList>
    </citation>
    <scope>NUCLEOTIDE SEQUENCE</scope>
    <source>
        <strain evidence="2">NC_groundwater_1482_Ag_S-0.65um_47_24</strain>
    </source>
</reference>
<dbReference type="Proteomes" id="UP000772181">
    <property type="component" value="Unassembled WGS sequence"/>
</dbReference>
<dbReference type="SUPFAM" id="SSF88723">
    <property type="entry name" value="PIN domain-like"/>
    <property type="match status" value="1"/>
</dbReference>
<proteinExistence type="predicted"/>
<sequence>MDGTIFLDTNILIYAANEDSVYHKQAMDVINMVNTREIRACVSPQILAEFYATVTNPKKIEHPLNPDEASDAIGAYLDSDIQKLYPKASTLKLTMELAERYKIRGLDIFDTQIVAAMLENKIKTIIKANEADFSKFKEIETVNPLI</sequence>
<organism evidence="2 3">
    <name type="scientific">Tectimicrobiota bacterium</name>
    <dbReference type="NCBI Taxonomy" id="2528274"/>
    <lineage>
        <taxon>Bacteria</taxon>
        <taxon>Pseudomonadati</taxon>
        <taxon>Nitrospinota/Tectimicrobiota group</taxon>
        <taxon>Candidatus Tectimicrobiota</taxon>
    </lineage>
</organism>
<evidence type="ECO:0000259" key="1">
    <source>
        <dbReference type="Pfam" id="PF01850"/>
    </source>
</evidence>
<dbReference type="InterPro" id="IPR002716">
    <property type="entry name" value="PIN_dom"/>
</dbReference>
<protein>
    <submittedName>
        <fullName evidence="2">PIN domain-containing protein</fullName>
    </submittedName>
</protein>
<dbReference type="AlphaFoldDB" id="A0A933GN01"/>
<accession>A0A933GN01</accession>
<evidence type="ECO:0000313" key="3">
    <source>
        <dbReference type="Proteomes" id="UP000772181"/>
    </source>
</evidence>
<dbReference type="Pfam" id="PF01850">
    <property type="entry name" value="PIN"/>
    <property type="match status" value="1"/>
</dbReference>
<gene>
    <name evidence="2" type="ORF">HY730_09585</name>
</gene>
<dbReference type="Gene3D" id="3.40.50.1010">
    <property type="entry name" value="5'-nuclease"/>
    <property type="match status" value="1"/>
</dbReference>
<name>A0A933GN01_UNCTE</name>